<dbReference type="AlphaFoldDB" id="A0A1I0QQU9"/>
<reference evidence="2" key="1">
    <citation type="submission" date="2016-10" db="EMBL/GenBank/DDBJ databases">
        <authorList>
            <person name="Varghese N."/>
        </authorList>
    </citation>
    <scope>NUCLEOTIDE SEQUENCE [LARGE SCALE GENOMIC DNA]</scope>
    <source>
        <strain evidence="2">CGMCC 1.12284</strain>
    </source>
</reference>
<sequence>MATIRIRDWTKQRLEELQEEESHSSHDSVIKSLLKDHELAQFANAATSSQQPEDADQLPEEKQFDDLTVFDELTNVDNGVLFLWCPNCGKEIAHLSVENPVGIPVYEMECQRCLTRLDQYAIVGIEIGYPIEQRLVDDTLQDDLKACVINYWDRKLEQLATEVTDDDIDLDHLVWQFGQYVHTFDWDWPTDVPVIGIEVGKTYRDEVSGDVLEVLERVTENRNELDSYRIRRYKSDVESPETEILGKESLMPLLFRRSLYIDEDEPEP</sequence>
<dbReference type="EMBL" id="FOIS01000005">
    <property type="protein sequence ID" value="SEW29864.1"/>
    <property type="molecule type" value="Genomic_DNA"/>
</dbReference>
<evidence type="ECO:0000313" key="1">
    <source>
        <dbReference type="EMBL" id="SEW29864.1"/>
    </source>
</evidence>
<gene>
    <name evidence="1" type="ORF">SAMN05216285_3771</name>
</gene>
<dbReference type="eggNOG" id="arCOG09009">
    <property type="taxonomic scope" value="Archaea"/>
</dbReference>
<protein>
    <submittedName>
        <fullName evidence="1">Uncharacterized protein</fullName>
    </submittedName>
</protein>
<organism evidence="1 2">
    <name type="scientific">Natrinema salifodinae</name>
    <dbReference type="NCBI Taxonomy" id="1202768"/>
    <lineage>
        <taxon>Archaea</taxon>
        <taxon>Methanobacteriati</taxon>
        <taxon>Methanobacteriota</taxon>
        <taxon>Stenosarchaea group</taxon>
        <taxon>Halobacteria</taxon>
        <taxon>Halobacteriales</taxon>
        <taxon>Natrialbaceae</taxon>
        <taxon>Natrinema</taxon>
    </lineage>
</organism>
<keyword evidence="2" id="KW-1185">Reference proteome</keyword>
<name>A0A1I0QQU9_9EURY</name>
<proteinExistence type="predicted"/>
<dbReference type="OrthoDB" id="233102at2157"/>
<evidence type="ECO:0000313" key="2">
    <source>
        <dbReference type="Proteomes" id="UP000183275"/>
    </source>
</evidence>
<dbReference type="Proteomes" id="UP000183275">
    <property type="component" value="Unassembled WGS sequence"/>
</dbReference>
<accession>A0A1I0QQU9</accession>